<dbReference type="AlphaFoldDB" id="A0A2V1JT20"/>
<dbReference type="SUPFAM" id="SSF109998">
    <property type="entry name" value="Triger factor/SurA peptide-binding domain-like"/>
    <property type="match status" value="1"/>
</dbReference>
<feature type="domain" description="PPIase FKBP-type" evidence="13">
    <location>
        <begin position="107"/>
        <end position="189"/>
    </location>
</feature>
<keyword evidence="4" id="KW-0132">Cell division</keyword>
<dbReference type="GO" id="GO:0005737">
    <property type="term" value="C:cytoplasm"/>
    <property type="evidence" value="ECO:0007669"/>
    <property type="project" value="UniProtKB-SubCell"/>
</dbReference>
<dbReference type="GO" id="GO:0006457">
    <property type="term" value="P:protein folding"/>
    <property type="evidence" value="ECO:0007669"/>
    <property type="project" value="InterPro"/>
</dbReference>
<dbReference type="GO" id="GO:0051301">
    <property type="term" value="P:cell division"/>
    <property type="evidence" value="ECO:0007669"/>
    <property type="project" value="UniProtKB-KW"/>
</dbReference>
<keyword evidence="6" id="KW-0143">Chaperone</keyword>
<evidence type="ECO:0000256" key="12">
    <source>
        <dbReference type="SAM" id="SignalP"/>
    </source>
</evidence>
<dbReference type="InterPro" id="IPR046357">
    <property type="entry name" value="PPIase_dom_sf"/>
</dbReference>
<dbReference type="SUPFAM" id="SSF54534">
    <property type="entry name" value="FKBP-like"/>
    <property type="match status" value="1"/>
</dbReference>
<comment type="subcellular location">
    <subcellularLocation>
        <location evidence="2">Cytoplasm</location>
    </subcellularLocation>
</comment>
<dbReference type="PROSITE" id="PS51257">
    <property type="entry name" value="PROKAR_LIPOPROTEIN"/>
    <property type="match status" value="1"/>
</dbReference>
<dbReference type="Gene3D" id="1.10.3120.10">
    <property type="entry name" value="Trigger factor, C-terminal domain"/>
    <property type="match status" value="1"/>
</dbReference>
<comment type="function">
    <text evidence="9">Involved in protein export. Acts as a chaperone by maintaining the newly synthesized protein in an open conformation. Functions as a peptidyl-prolyl cis-trans isomerase.</text>
</comment>
<comment type="similarity">
    <text evidence="3">Belongs to the FKBP-type PPIase family. Tig subfamily.</text>
</comment>
<organism evidence="14 15">
    <name type="scientific">Eubacterium ramulus</name>
    <dbReference type="NCBI Taxonomy" id="39490"/>
    <lineage>
        <taxon>Bacteria</taxon>
        <taxon>Bacillati</taxon>
        <taxon>Bacillota</taxon>
        <taxon>Clostridia</taxon>
        <taxon>Eubacteriales</taxon>
        <taxon>Eubacteriaceae</taxon>
        <taxon>Eubacterium</taxon>
    </lineage>
</organism>
<dbReference type="RefSeq" id="WP_109216685.1">
    <property type="nucleotide sequence ID" value="NZ_JRFU01000177.1"/>
</dbReference>
<dbReference type="OrthoDB" id="9767721at2"/>
<dbReference type="EMBL" id="JRFU01000177">
    <property type="protein sequence ID" value="PWE85578.1"/>
    <property type="molecule type" value="Genomic_DNA"/>
</dbReference>
<evidence type="ECO:0000259" key="13">
    <source>
        <dbReference type="PROSITE" id="PS50059"/>
    </source>
</evidence>
<evidence type="ECO:0000256" key="5">
    <source>
        <dbReference type="ARBA" id="ARBA00023110"/>
    </source>
</evidence>
<evidence type="ECO:0000256" key="2">
    <source>
        <dbReference type="ARBA" id="ARBA00004496"/>
    </source>
</evidence>
<evidence type="ECO:0000256" key="6">
    <source>
        <dbReference type="ARBA" id="ARBA00023186"/>
    </source>
</evidence>
<dbReference type="FunFam" id="3.10.50.40:FF:000001">
    <property type="entry name" value="Trigger factor"/>
    <property type="match status" value="1"/>
</dbReference>
<evidence type="ECO:0000313" key="15">
    <source>
        <dbReference type="Proteomes" id="UP000245288"/>
    </source>
</evidence>
<evidence type="ECO:0000313" key="14">
    <source>
        <dbReference type="EMBL" id="PWE85578.1"/>
    </source>
</evidence>
<evidence type="ECO:0000256" key="3">
    <source>
        <dbReference type="ARBA" id="ARBA00005464"/>
    </source>
</evidence>
<evidence type="ECO:0000256" key="1">
    <source>
        <dbReference type="ARBA" id="ARBA00000971"/>
    </source>
</evidence>
<sequence length="395" mass="43983">MKKKLVMILMAVMVASATLGGCGQKGAETGTSVSAEEEDVQISYKELMKATDYKVQKYVKLNDYMNMTVELSQDYSITDEQIQEYIEYLLSMYPEYETTDKTTVENGDIVNIDYVGKVDGEEFNGGSATGQHLEIGSGSFIDGFEDGLIGKNVGDTVDLNLTFPDSYSNTDLAGKDVVFTVTINGIETKKDIGYEDLTDEYVSENFGTQGITTVDELKSQVSSGLEQQVYSTKMQEVQTEVLAKLLDECEVTIPDGLLDQRIAEYKDRINKIVEDSGKSFEDYTGKTEDEFYKDIDTTMEESLKQELILEAIVRDMKLSISEKSFESFVDQYVSSYKFDSRDAFYEEYGGEDYIKLSYAENQALSKIMDSVKTTVKDTSSSDSSTGADDSSADAE</sequence>
<proteinExistence type="inferred from homology"/>
<reference evidence="14 15" key="1">
    <citation type="submission" date="2014-09" db="EMBL/GenBank/DDBJ databases">
        <title>Butyrate-producing bacteria isolated from human gut.</title>
        <authorList>
            <person name="Zhang Q."/>
            <person name="Zhao L."/>
        </authorList>
    </citation>
    <scope>NUCLEOTIDE SEQUENCE [LARGE SCALE GENOMIC DNA]</scope>
    <source>
        <strain evidence="14 15">21</strain>
    </source>
</reference>
<dbReference type="Pfam" id="PF00254">
    <property type="entry name" value="FKBP_C"/>
    <property type="match status" value="1"/>
</dbReference>
<dbReference type="InterPro" id="IPR005215">
    <property type="entry name" value="Trig_fac"/>
</dbReference>
<dbReference type="PIRSF" id="PIRSF003095">
    <property type="entry name" value="Trigger_factor"/>
    <property type="match status" value="1"/>
</dbReference>
<keyword evidence="15" id="KW-1185">Reference proteome</keyword>
<dbReference type="GO" id="GO:0003755">
    <property type="term" value="F:peptidyl-prolyl cis-trans isomerase activity"/>
    <property type="evidence" value="ECO:0007669"/>
    <property type="project" value="UniProtKB-KW"/>
</dbReference>
<evidence type="ECO:0000256" key="7">
    <source>
        <dbReference type="ARBA" id="ARBA00023235"/>
    </source>
</evidence>
<dbReference type="Proteomes" id="UP000245288">
    <property type="component" value="Unassembled WGS sequence"/>
</dbReference>
<dbReference type="PROSITE" id="PS50059">
    <property type="entry name" value="FKBP_PPIASE"/>
    <property type="match status" value="1"/>
</dbReference>
<keyword evidence="7 10" id="KW-0413">Isomerase</keyword>
<dbReference type="InterPro" id="IPR037041">
    <property type="entry name" value="Trigger_fac_C_sf"/>
</dbReference>
<evidence type="ECO:0000256" key="11">
    <source>
        <dbReference type="SAM" id="MobiDB-lite"/>
    </source>
</evidence>
<dbReference type="Pfam" id="PF05698">
    <property type="entry name" value="Trigger_C"/>
    <property type="match status" value="1"/>
</dbReference>
<dbReference type="Gene3D" id="3.10.50.40">
    <property type="match status" value="1"/>
</dbReference>
<evidence type="ECO:0000256" key="10">
    <source>
        <dbReference type="PROSITE-ProRule" id="PRU00277"/>
    </source>
</evidence>
<keyword evidence="8" id="KW-0131">Cell cycle</keyword>
<evidence type="ECO:0000256" key="8">
    <source>
        <dbReference type="ARBA" id="ARBA00023306"/>
    </source>
</evidence>
<keyword evidence="5 10" id="KW-0697">Rotamase</keyword>
<dbReference type="InterPro" id="IPR008880">
    <property type="entry name" value="Trigger_fac_C"/>
</dbReference>
<gene>
    <name evidence="14" type="ORF">LG34_15050</name>
</gene>
<feature type="region of interest" description="Disordered" evidence="11">
    <location>
        <begin position="373"/>
        <end position="395"/>
    </location>
</feature>
<comment type="catalytic activity">
    <reaction evidence="1 10">
        <text>[protein]-peptidylproline (omega=180) = [protein]-peptidylproline (omega=0)</text>
        <dbReference type="Rhea" id="RHEA:16237"/>
        <dbReference type="Rhea" id="RHEA-COMP:10747"/>
        <dbReference type="Rhea" id="RHEA-COMP:10748"/>
        <dbReference type="ChEBI" id="CHEBI:83833"/>
        <dbReference type="ChEBI" id="CHEBI:83834"/>
        <dbReference type="EC" id="5.2.1.8"/>
    </reaction>
</comment>
<feature type="chain" id="PRO_5038727214" description="peptidylprolyl isomerase" evidence="12">
    <location>
        <begin position="18"/>
        <end position="395"/>
    </location>
</feature>
<dbReference type="GO" id="GO:0015031">
    <property type="term" value="P:protein transport"/>
    <property type="evidence" value="ECO:0007669"/>
    <property type="project" value="InterPro"/>
</dbReference>
<dbReference type="InterPro" id="IPR001179">
    <property type="entry name" value="PPIase_FKBP_dom"/>
</dbReference>
<dbReference type="InterPro" id="IPR027304">
    <property type="entry name" value="Trigger_fact/SurA_dom_sf"/>
</dbReference>
<name>A0A2V1JT20_EUBRA</name>
<evidence type="ECO:0000256" key="9">
    <source>
        <dbReference type="ARBA" id="ARBA00024849"/>
    </source>
</evidence>
<feature type="compositionally biased region" description="Low complexity" evidence="11">
    <location>
        <begin position="373"/>
        <end position="389"/>
    </location>
</feature>
<dbReference type="EC" id="5.2.1.8" evidence="10"/>
<evidence type="ECO:0000256" key="4">
    <source>
        <dbReference type="ARBA" id="ARBA00022618"/>
    </source>
</evidence>
<comment type="caution">
    <text evidence="14">The sequence shown here is derived from an EMBL/GenBank/DDBJ whole genome shotgun (WGS) entry which is preliminary data.</text>
</comment>
<keyword evidence="12" id="KW-0732">Signal</keyword>
<protein>
    <recommendedName>
        <fullName evidence="10">peptidylprolyl isomerase</fullName>
        <ecNumber evidence="10">5.2.1.8</ecNumber>
    </recommendedName>
</protein>
<feature type="signal peptide" evidence="12">
    <location>
        <begin position="1"/>
        <end position="17"/>
    </location>
</feature>
<accession>A0A2V1JT20</accession>
<dbReference type="NCBIfam" id="TIGR00115">
    <property type="entry name" value="tig"/>
    <property type="match status" value="1"/>
</dbReference>